<comment type="caution">
    <text evidence="1">The sequence shown here is derived from an EMBL/GenBank/DDBJ whole genome shotgun (WGS) entry which is preliminary data.</text>
</comment>
<evidence type="ECO:0000313" key="2">
    <source>
        <dbReference type="Proteomes" id="UP000023152"/>
    </source>
</evidence>
<accession>X6M0F5</accession>
<sequence length="216" mass="24558">MLAEKKKKDVNKMINRGFKSQRVGKKAWTRLILNKQYKQRPCISDMTLQVNQQQMPVIRQPNFTDKTWDVSIDKVAIVVGNEREGSKLTTITLKEYLGSFDKYMSKSTSDSLNLLVTNKSAKQKDTHVIMSSQACFLPIEKSNETKFNVCLYNYQSRASDPAVLAIVSTSKGTSAQIIEGTTHMNFVYVCTYIFSSFCSGLFKVRGKVFHFAFLCQ</sequence>
<dbReference type="EMBL" id="ASPP01027134">
    <property type="protein sequence ID" value="ETO06445.1"/>
    <property type="molecule type" value="Genomic_DNA"/>
</dbReference>
<organism evidence="1 2">
    <name type="scientific">Reticulomyxa filosa</name>
    <dbReference type="NCBI Taxonomy" id="46433"/>
    <lineage>
        <taxon>Eukaryota</taxon>
        <taxon>Sar</taxon>
        <taxon>Rhizaria</taxon>
        <taxon>Retaria</taxon>
        <taxon>Foraminifera</taxon>
        <taxon>Monothalamids</taxon>
        <taxon>Reticulomyxidae</taxon>
        <taxon>Reticulomyxa</taxon>
    </lineage>
</organism>
<gene>
    <name evidence="1" type="ORF">RFI_30944</name>
</gene>
<protein>
    <submittedName>
        <fullName evidence="1">Uncharacterized protein</fullName>
    </submittedName>
</protein>
<name>X6M0F5_RETFI</name>
<dbReference type="OMA" id="HVCTTHT"/>
<reference evidence="1 2" key="1">
    <citation type="journal article" date="2013" name="Curr. Biol.">
        <title>The Genome of the Foraminiferan Reticulomyxa filosa.</title>
        <authorList>
            <person name="Glockner G."/>
            <person name="Hulsmann N."/>
            <person name="Schleicher M."/>
            <person name="Noegel A.A."/>
            <person name="Eichinger L."/>
            <person name="Gallinger C."/>
            <person name="Pawlowski J."/>
            <person name="Sierra R."/>
            <person name="Euteneuer U."/>
            <person name="Pillet L."/>
            <person name="Moustafa A."/>
            <person name="Platzer M."/>
            <person name="Groth M."/>
            <person name="Szafranski K."/>
            <person name="Schliwa M."/>
        </authorList>
    </citation>
    <scope>NUCLEOTIDE SEQUENCE [LARGE SCALE GENOMIC DNA]</scope>
</reference>
<dbReference type="Proteomes" id="UP000023152">
    <property type="component" value="Unassembled WGS sequence"/>
</dbReference>
<keyword evidence="2" id="KW-1185">Reference proteome</keyword>
<proteinExistence type="predicted"/>
<evidence type="ECO:0000313" key="1">
    <source>
        <dbReference type="EMBL" id="ETO06445.1"/>
    </source>
</evidence>
<dbReference type="AlphaFoldDB" id="X6M0F5"/>
<dbReference type="OrthoDB" id="73111at2759"/>